<dbReference type="Gene3D" id="3.40.50.720">
    <property type="entry name" value="NAD(P)-binding Rossmann-like Domain"/>
    <property type="match status" value="1"/>
</dbReference>
<dbReference type="InterPro" id="IPR036291">
    <property type="entry name" value="NAD(P)-bd_dom_sf"/>
</dbReference>
<name>W0SEP8_9PROT</name>
<dbReference type="Gene3D" id="3.30.470.20">
    <property type="entry name" value="ATP-grasp fold, B domain"/>
    <property type="match status" value="1"/>
</dbReference>
<protein>
    <submittedName>
        <fullName evidence="2">Organic acid-CoA ligase</fullName>
    </submittedName>
</protein>
<keyword evidence="3" id="KW-1185">Reference proteome</keyword>
<sequence length="697" mass="74479">MSNPPQSGTHPAPKGPATPALFGQAAAAGRVTLSQTELGTLLSGLGIAYAADAAPAQPVQLRISLNDTREFGMVISAGMGGLDADLDAGNFRKDRAAVYAATELTDAENFLDLFRRTLAYQRLARIARREGTDLPDAQLKACFASMLELAKAFAPGNPEAEFALQRLDLDPATIGDRLTVHAAHCEFGVPSPRRLPRPIHKIDKLIHPASIGIIGVSSSSMNFGRIILKNLMGSGYSKERLCIIRPGETEIDGVKCVESLKALDHKLDLLIVAVAASAVYELVDEIIETDSVESVMLIPGSLGETRASREPAAALAARINAAHGKPGGGPVFLGANCLGVVSHPGSYDSWFIPLERLPKPQKKPERNSVMLSQSGAFMITRLSQNPWLDPRYMLALGNQTDLTHGDMLSYFADRPEIETLGIYIEGFKDLDGLDFARAVRKAVLNGKQVVVYKSGRTAPGMGGVMGHTASIAGSPTLFESVVRQAGAIVAEDFNSFDDLFYIAGALHKKKIGGNRLGAISGAGFEAVGMADSIESDSFAMTMGELESGTVKHVEDILLAKKLNSLVEVRNPIDINPGADDEAHLQIVEAFLQDPNIDAVVVGLDPTAPSVRALEQSKLRPGFDITDPKGTVHLMPPLVDGNEKPVIGIVDGGKLYDAMCAGLMDQGVCVFRNCARGTRALVRYVEARLYANSLKNRR</sequence>
<dbReference type="RefSeq" id="WP_052473451.1">
    <property type="nucleotide sequence ID" value="NZ_AP012547.1"/>
</dbReference>
<dbReference type="Pfam" id="PF13607">
    <property type="entry name" value="Succ_CoA_lig"/>
    <property type="match status" value="1"/>
</dbReference>
<gene>
    <name evidence="2" type="ORF">SUTH_01619</name>
</gene>
<dbReference type="SMART" id="SM00881">
    <property type="entry name" value="CoA_binding"/>
    <property type="match status" value="1"/>
</dbReference>
<dbReference type="InterPro" id="IPR032875">
    <property type="entry name" value="Succ_CoA_lig_flav_dom"/>
</dbReference>
<reference evidence="2 3" key="1">
    <citation type="journal article" date="2014" name="Syst. Appl. Microbiol.">
        <title>Complete genomes of freshwater sulfur oxidizers Sulfuricella denitrificans skB26 and Sulfuritalea hydrogenivorans sk43H: genetic insights into the sulfur oxidation pathway of betaproteobacteria.</title>
        <authorList>
            <person name="Watanabe T."/>
            <person name="Kojima H."/>
            <person name="Fukui M."/>
        </authorList>
    </citation>
    <scope>NUCLEOTIDE SEQUENCE [LARGE SCALE GENOMIC DNA]</scope>
    <source>
        <strain evidence="2">DSM22779</strain>
    </source>
</reference>
<dbReference type="KEGG" id="shd:SUTH_01619"/>
<dbReference type="Pfam" id="PF13380">
    <property type="entry name" value="CoA_binding_2"/>
    <property type="match status" value="1"/>
</dbReference>
<dbReference type="OrthoDB" id="9807426at2"/>
<organism evidence="2 3">
    <name type="scientific">Sulfuritalea hydrogenivorans sk43H</name>
    <dbReference type="NCBI Taxonomy" id="1223802"/>
    <lineage>
        <taxon>Bacteria</taxon>
        <taxon>Pseudomonadati</taxon>
        <taxon>Pseudomonadota</taxon>
        <taxon>Betaproteobacteria</taxon>
        <taxon>Nitrosomonadales</taxon>
        <taxon>Sterolibacteriaceae</taxon>
        <taxon>Sulfuritalea</taxon>
    </lineage>
</organism>
<keyword evidence="2" id="KW-0436">Ligase</keyword>
<evidence type="ECO:0000313" key="3">
    <source>
        <dbReference type="Proteomes" id="UP000031637"/>
    </source>
</evidence>
<dbReference type="InterPro" id="IPR003781">
    <property type="entry name" value="CoA-bd"/>
</dbReference>
<dbReference type="STRING" id="1223802.SUTH_01619"/>
<dbReference type="PANTHER" id="PTHR42793:SF1">
    <property type="entry name" value="PEPTIDYL-LYSINE N-ACETYLTRANSFERASE PATZ"/>
    <property type="match status" value="1"/>
</dbReference>
<dbReference type="Proteomes" id="UP000031637">
    <property type="component" value="Chromosome"/>
</dbReference>
<dbReference type="SUPFAM" id="SSF51735">
    <property type="entry name" value="NAD(P)-binding Rossmann-fold domains"/>
    <property type="match status" value="1"/>
</dbReference>
<proteinExistence type="predicted"/>
<evidence type="ECO:0000313" key="2">
    <source>
        <dbReference type="EMBL" id="BAO29412.1"/>
    </source>
</evidence>
<dbReference type="SUPFAM" id="SSF52210">
    <property type="entry name" value="Succinyl-CoA synthetase domains"/>
    <property type="match status" value="2"/>
</dbReference>
<dbReference type="AlphaFoldDB" id="W0SEP8"/>
<dbReference type="HOGENOM" id="CLU_007415_2_1_4"/>
<dbReference type="InterPro" id="IPR016102">
    <property type="entry name" value="Succinyl-CoA_synth-like"/>
</dbReference>
<dbReference type="GO" id="GO:0016874">
    <property type="term" value="F:ligase activity"/>
    <property type="evidence" value="ECO:0007669"/>
    <property type="project" value="UniProtKB-KW"/>
</dbReference>
<dbReference type="PANTHER" id="PTHR42793">
    <property type="entry name" value="COA BINDING DOMAIN CONTAINING PROTEIN"/>
    <property type="match status" value="1"/>
</dbReference>
<evidence type="ECO:0000259" key="1">
    <source>
        <dbReference type="SMART" id="SM00881"/>
    </source>
</evidence>
<dbReference type="Gene3D" id="3.40.50.261">
    <property type="entry name" value="Succinyl-CoA synthetase domains"/>
    <property type="match status" value="2"/>
</dbReference>
<dbReference type="EMBL" id="AP012547">
    <property type="protein sequence ID" value="BAO29412.1"/>
    <property type="molecule type" value="Genomic_DNA"/>
</dbReference>
<feature type="domain" description="CoA-binding" evidence="1">
    <location>
        <begin position="205"/>
        <end position="301"/>
    </location>
</feature>
<accession>W0SEP8</accession>